<dbReference type="Gene3D" id="1.50.10.10">
    <property type="match status" value="1"/>
</dbReference>
<dbReference type="AlphaFoldDB" id="A0A0L0SYI7"/>
<dbReference type="InterPro" id="IPR012341">
    <property type="entry name" value="6hp_glycosidase-like_sf"/>
</dbReference>
<dbReference type="EMBL" id="GG745353">
    <property type="protein sequence ID" value="KNE67561.1"/>
    <property type="molecule type" value="Genomic_DNA"/>
</dbReference>
<organism evidence="3 4">
    <name type="scientific">Allomyces macrogynus (strain ATCC 38327)</name>
    <name type="common">Allomyces javanicus var. macrogynus</name>
    <dbReference type="NCBI Taxonomy" id="578462"/>
    <lineage>
        <taxon>Eukaryota</taxon>
        <taxon>Fungi</taxon>
        <taxon>Fungi incertae sedis</taxon>
        <taxon>Blastocladiomycota</taxon>
        <taxon>Blastocladiomycetes</taxon>
        <taxon>Blastocladiales</taxon>
        <taxon>Blastocladiaceae</taxon>
        <taxon>Allomyces</taxon>
    </lineage>
</organism>
<evidence type="ECO:0000256" key="1">
    <source>
        <dbReference type="SAM" id="MobiDB-lite"/>
    </source>
</evidence>
<dbReference type="InterPro" id="IPR011613">
    <property type="entry name" value="GH15-like"/>
</dbReference>
<dbReference type="STRING" id="578462.A0A0L0SYI7"/>
<dbReference type="Proteomes" id="UP000054350">
    <property type="component" value="Unassembled WGS sequence"/>
</dbReference>
<name>A0A0L0SYI7_ALLM3</name>
<feature type="compositionally biased region" description="Basic residues" evidence="1">
    <location>
        <begin position="49"/>
        <end position="68"/>
    </location>
</feature>
<evidence type="ECO:0000259" key="2">
    <source>
        <dbReference type="Pfam" id="PF00723"/>
    </source>
</evidence>
<feature type="domain" description="GH15-like" evidence="2">
    <location>
        <begin position="179"/>
        <end position="418"/>
    </location>
</feature>
<dbReference type="OrthoDB" id="420331at2759"/>
<evidence type="ECO:0000313" key="3">
    <source>
        <dbReference type="EMBL" id="KNE67561.1"/>
    </source>
</evidence>
<feature type="compositionally biased region" description="Low complexity" evidence="1">
    <location>
        <begin position="69"/>
        <end position="87"/>
    </location>
</feature>
<evidence type="ECO:0000313" key="4">
    <source>
        <dbReference type="Proteomes" id="UP000054350"/>
    </source>
</evidence>
<feature type="region of interest" description="Disordered" evidence="1">
    <location>
        <begin position="36"/>
        <end position="87"/>
    </location>
</feature>
<reference evidence="3 4" key="1">
    <citation type="submission" date="2009-11" db="EMBL/GenBank/DDBJ databases">
        <title>Annotation of Allomyces macrogynus ATCC 38327.</title>
        <authorList>
            <consortium name="The Broad Institute Genome Sequencing Platform"/>
            <person name="Russ C."/>
            <person name="Cuomo C."/>
            <person name="Burger G."/>
            <person name="Gray M.W."/>
            <person name="Holland P.W.H."/>
            <person name="King N."/>
            <person name="Lang F.B.F."/>
            <person name="Roger A.J."/>
            <person name="Ruiz-Trillo I."/>
            <person name="Young S.K."/>
            <person name="Zeng Q."/>
            <person name="Gargeya S."/>
            <person name="Fitzgerald M."/>
            <person name="Haas B."/>
            <person name="Abouelleil A."/>
            <person name="Alvarado L."/>
            <person name="Arachchi H.M."/>
            <person name="Berlin A."/>
            <person name="Chapman S.B."/>
            <person name="Gearin G."/>
            <person name="Goldberg J."/>
            <person name="Griggs A."/>
            <person name="Gujja S."/>
            <person name="Hansen M."/>
            <person name="Heiman D."/>
            <person name="Howarth C."/>
            <person name="Larimer J."/>
            <person name="Lui A."/>
            <person name="MacDonald P.J.P."/>
            <person name="McCowen C."/>
            <person name="Montmayeur A."/>
            <person name="Murphy C."/>
            <person name="Neiman D."/>
            <person name="Pearson M."/>
            <person name="Priest M."/>
            <person name="Roberts A."/>
            <person name="Saif S."/>
            <person name="Shea T."/>
            <person name="Sisk P."/>
            <person name="Stolte C."/>
            <person name="Sykes S."/>
            <person name="Wortman J."/>
            <person name="Nusbaum C."/>
            <person name="Birren B."/>
        </authorList>
    </citation>
    <scope>NUCLEOTIDE SEQUENCE [LARGE SCALE GENOMIC DNA]</scope>
    <source>
        <strain evidence="3 4">ATCC 38327</strain>
    </source>
</reference>
<gene>
    <name evidence="3" type="ORF">AMAG_12013</name>
</gene>
<feature type="region of interest" description="Disordered" evidence="1">
    <location>
        <begin position="1"/>
        <end position="24"/>
    </location>
</feature>
<dbReference type="GO" id="GO:0003824">
    <property type="term" value="F:catalytic activity"/>
    <property type="evidence" value="ECO:0007669"/>
    <property type="project" value="UniProtKB-ARBA"/>
</dbReference>
<sequence length="631" mass="69041">MMKRRRRRGYTPGTRSIQKRHCPRPVVVGNITIALAIPPPTEPTTNMCKSKRKNKTSGSKRGRGRKPGSAKSRPTTPTNAKPTAPDTAATIVQIDAPIETHNKTVDKSATLDANALAATLATANVLLHNPTLAELVKDTYTQRDQVLAIRAVLNQAHALDLPLIQGRALFQAALHDDASSEDYTGYTHTWVRDTIHIAHARYVLGDTQIAAGAVTDLARFWLRYRHRWGACLQNTVDFRTNAMERPHIRFDGNSLSEIDQTWAHAQNDALGYTLWLASLLARNGHFGKDLLAPLPGIDALPSAGSLADMLALLILYAYRVEYWHDEDSGHWEEARKVEASSVGAMVAGLRDWHKVLAAREAAGVAVATRMAYWASHLDVVGHDKTLHPLADQMKHLAAATTDSNQLDAATALVAALESQGRAALATILPYESRTPGHERATDAALLFLVYPLHVVDDAMAAHLVTDVVRDLAGDHGIRRYRGDSYWMADYKALFDEATRTADFSDDIGARDALLKPGQEAQWCIFDAIVACICGDWARSALARGDLAAADTYRALQTRFFNRAVGQTTGPDCAFGTLKCPESYYLEKGQYVVNDVCPLLWTQANLIKALDGMERTITAFQEAGRAGAVAAE</sequence>
<dbReference type="eggNOG" id="KOG3635">
    <property type="taxonomic scope" value="Eukaryota"/>
</dbReference>
<accession>A0A0L0SYI7</accession>
<reference evidence="4" key="2">
    <citation type="submission" date="2009-11" db="EMBL/GenBank/DDBJ databases">
        <title>The Genome Sequence of Allomyces macrogynus strain ATCC 38327.</title>
        <authorList>
            <consortium name="The Broad Institute Genome Sequencing Platform"/>
            <person name="Russ C."/>
            <person name="Cuomo C."/>
            <person name="Shea T."/>
            <person name="Young S.K."/>
            <person name="Zeng Q."/>
            <person name="Koehrsen M."/>
            <person name="Haas B."/>
            <person name="Borodovsky M."/>
            <person name="Guigo R."/>
            <person name="Alvarado L."/>
            <person name="Berlin A."/>
            <person name="Borenstein D."/>
            <person name="Chen Z."/>
            <person name="Engels R."/>
            <person name="Freedman E."/>
            <person name="Gellesch M."/>
            <person name="Goldberg J."/>
            <person name="Griggs A."/>
            <person name="Gujja S."/>
            <person name="Heiman D."/>
            <person name="Hepburn T."/>
            <person name="Howarth C."/>
            <person name="Jen D."/>
            <person name="Larson L."/>
            <person name="Lewis B."/>
            <person name="Mehta T."/>
            <person name="Park D."/>
            <person name="Pearson M."/>
            <person name="Roberts A."/>
            <person name="Saif S."/>
            <person name="Shenoy N."/>
            <person name="Sisk P."/>
            <person name="Stolte C."/>
            <person name="Sykes S."/>
            <person name="Walk T."/>
            <person name="White J."/>
            <person name="Yandava C."/>
            <person name="Burger G."/>
            <person name="Gray M.W."/>
            <person name="Holland P.W.H."/>
            <person name="King N."/>
            <person name="Lang F.B.F."/>
            <person name="Roger A.J."/>
            <person name="Ruiz-Trillo I."/>
            <person name="Lander E."/>
            <person name="Nusbaum C."/>
        </authorList>
    </citation>
    <scope>NUCLEOTIDE SEQUENCE [LARGE SCALE GENOMIC DNA]</scope>
    <source>
        <strain evidence="4">ATCC 38327</strain>
    </source>
</reference>
<dbReference type="SUPFAM" id="SSF48208">
    <property type="entry name" value="Six-hairpin glycosidases"/>
    <property type="match status" value="1"/>
</dbReference>
<dbReference type="Pfam" id="PF00723">
    <property type="entry name" value="Glyco_hydro_15"/>
    <property type="match status" value="1"/>
</dbReference>
<keyword evidence="4" id="KW-1185">Reference proteome</keyword>
<dbReference type="InterPro" id="IPR008928">
    <property type="entry name" value="6-hairpin_glycosidase_sf"/>
</dbReference>
<dbReference type="VEuPathDB" id="FungiDB:AMAG_12013"/>
<proteinExistence type="predicted"/>
<protein>
    <recommendedName>
        <fullName evidence="2">GH15-like domain-containing protein</fullName>
    </recommendedName>
</protein>
<dbReference type="GO" id="GO:0005975">
    <property type="term" value="P:carbohydrate metabolic process"/>
    <property type="evidence" value="ECO:0007669"/>
    <property type="project" value="InterPro"/>
</dbReference>